<dbReference type="Gene3D" id="3.30.70.260">
    <property type="match status" value="1"/>
</dbReference>
<dbReference type="InterPro" id="IPR005526">
    <property type="entry name" value="Septum_form_inhib_MinC_C"/>
</dbReference>
<comment type="caution">
    <text evidence="8">The sequence shown here is derived from an EMBL/GenBank/DDBJ whole genome shotgun (WGS) entry which is preliminary data.</text>
</comment>
<evidence type="ECO:0000313" key="8">
    <source>
        <dbReference type="EMBL" id="OWU75101.1"/>
    </source>
</evidence>
<dbReference type="GO" id="GO:0000917">
    <property type="term" value="P:division septum assembly"/>
    <property type="evidence" value="ECO:0007669"/>
    <property type="project" value="UniProtKB-KW"/>
</dbReference>
<keyword evidence="2 6" id="KW-0132">Cell division</keyword>
<dbReference type="GO" id="GO:1901891">
    <property type="term" value="P:regulation of cell septum assembly"/>
    <property type="evidence" value="ECO:0007669"/>
    <property type="project" value="InterPro"/>
</dbReference>
<gene>
    <name evidence="6" type="primary">minC</name>
    <name evidence="8" type="ORF">ATO3_10310</name>
</gene>
<dbReference type="GO" id="GO:0000902">
    <property type="term" value="P:cell morphogenesis"/>
    <property type="evidence" value="ECO:0007669"/>
    <property type="project" value="InterPro"/>
</dbReference>
<dbReference type="GO" id="GO:0016829">
    <property type="term" value="F:lyase activity"/>
    <property type="evidence" value="ECO:0007669"/>
    <property type="project" value="UniProtKB-KW"/>
</dbReference>
<dbReference type="SUPFAM" id="SSF63848">
    <property type="entry name" value="Cell-division inhibitor MinC, C-terminal domain"/>
    <property type="match status" value="1"/>
</dbReference>
<evidence type="ECO:0000256" key="2">
    <source>
        <dbReference type="ARBA" id="ARBA00022618"/>
    </source>
</evidence>
<dbReference type="InterPro" id="IPR013033">
    <property type="entry name" value="MinC"/>
</dbReference>
<evidence type="ECO:0000259" key="7">
    <source>
        <dbReference type="Pfam" id="PF03775"/>
    </source>
</evidence>
<dbReference type="PANTHER" id="PTHR34108:SF1">
    <property type="entry name" value="SEPTUM SITE-DETERMINING PROTEIN MINC"/>
    <property type="match status" value="1"/>
</dbReference>
<comment type="subunit">
    <text evidence="6">Interacts with MinD and FtsZ.</text>
</comment>
<comment type="function">
    <text evidence="5 6">Cell division inhibitor that blocks the formation of polar Z ring septums. Rapidly oscillates between the poles of the cell to destabilize FtsZ filaments that have formed before they mature into polar Z rings. Prevents FtsZ polymerization.</text>
</comment>
<dbReference type="Gene3D" id="2.160.20.70">
    <property type="match status" value="1"/>
</dbReference>
<dbReference type="InterPro" id="IPR016098">
    <property type="entry name" value="CAP/MinC_C"/>
</dbReference>
<keyword evidence="3 6" id="KW-0717">Septation</keyword>
<dbReference type="PANTHER" id="PTHR34108">
    <property type="entry name" value="SEPTUM SITE-DETERMINING PROTEIN MINC"/>
    <property type="match status" value="1"/>
</dbReference>
<evidence type="ECO:0000256" key="1">
    <source>
        <dbReference type="ARBA" id="ARBA00006291"/>
    </source>
</evidence>
<reference evidence="8 9" key="1">
    <citation type="submission" date="2013-04" db="EMBL/GenBank/DDBJ databases">
        <title>Oceanicola sp. 22II1-22F33 Genome Sequencing.</title>
        <authorList>
            <person name="Lai Q."/>
            <person name="Li G."/>
            <person name="Shao Z."/>
        </authorList>
    </citation>
    <scope>NUCLEOTIDE SEQUENCE [LARGE SCALE GENOMIC DNA]</scope>
    <source>
        <strain evidence="8 9">22II1-22F33</strain>
    </source>
</reference>
<dbReference type="NCBIfam" id="TIGR01222">
    <property type="entry name" value="minC"/>
    <property type="match status" value="1"/>
</dbReference>
<dbReference type="InterPro" id="IPR036145">
    <property type="entry name" value="MinC_C_sf"/>
</dbReference>
<feature type="domain" description="Septum formation inhibitor MinC C-terminal" evidence="7">
    <location>
        <begin position="119"/>
        <end position="218"/>
    </location>
</feature>
<evidence type="ECO:0000256" key="5">
    <source>
        <dbReference type="ARBA" id="ARBA00025606"/>
    </source>
</evidence>
<dbReference type="EMBL" id="AQQR01000003">
    <property type="protein sequence ID" value="OWU75101.1"/>
    <property type="molecule type" value="Genomic_DNA"/>
</dbReference>
<sequence length="222" mass="24109">MTAIALRLENGPIDEAFFTALDDQLKSTPHLLAEAPMVLDFANVPQGLDPDEFRHLVDQLRQRKVRVFGVENADARQQETASELGLIQVQVGRDAPLPRDRSTGRSKADRLLPPDNKVLTRPVRSGQIVVAERGDLTVIGPVSSGAELAASGSIHVYGPLRGRAIAGVHGDETARIFCHSLNAELLAIAGLYRTSESIDDGLRNRSVQVFLDKDKLCMEALG</sequence>
<keyword evidence="9" id="KW-1185">Reference proteome</keyword>
<protein>
    <recommendedName>
        <fullName evidence="6">Probable septum site-determining protein MinC</fullName>
    </recommendedName>
</protein>
<dbReference type="Pfam" id="PF03775">
    <property type="entry name" value="MinC_C"/>
    <property type="match status" value="1"/>
</dbReference>
<evidence type="ECO:0000256" key="6">
    <source>
        <dbReference type="HAMAP-Rule" id="MF_00267"/>
    </source>
</evidence>
<evidence type="ECO:0000256" key="3">
    <source>
        <dbReference type="ARBA" id="ARBA00023210"/>
    </source>
</evidence>
<accession>A0A225NQT5</accession>
<organism evidence="8 9">
    <name type="scientific">Marinibacterium profundimaris</name>
    <dbReference type="NCBI Taxonomy" id="1679460"/>
    <lineage>
        <taxon>Bacteria</taxon>
        <taxon>Pseudomonadati</taxon>
        <taxon>Pseudomonadota</taxon>
        <taxon>Alphaproteobacteria</taxon>
        <taxon>Rhodobacterales</taxon>
        <taxon>Paracoccaceae</taxon>
        <taxon>Marinibacterium</taxon>
    </lineage>
</organism>
<keyword evidence="8" id="KW-0456">Lyase</keyword>
<comment type="similarity">
    <text evidence="1 6">Belongs to the MinC family.</text>
</comment>
<dbReference type="Proteomes" id="UP000215377">
    <property type="component" value="Unassembled WGS sequence"/>
</dbReference>
<dbReference type="HAMAP" id="MF_00267">
    <property type="entry name" value="MinC"/>
    <property type="match status" value="1"/>
</dbReference>
<proteinExistence type="inferred from homology"/>
<evidence type="ECO:0000256" key="4">
    <source>
        <dbReference type="ARBA" id="ARBA00023306"/>
    </source>
</evidence>
<dbReference type="AlphaFoldDB" id="A0A225NQT5"/>
<keyword evidence="4 6" id="KW-0131">Cell cycle</keyword>
<name>A0A225NQT5_9RHOB</name>
<evidence type="ECO:0000313" key="9">
    <source>
        <dbReference type="Proteomes" id="UP000215377"/>
    </source>
</evidence>